<dbReference type="Proteomes" id="UP001589707">
    <property type="component" value="Unassembled WGS sequence"/>
</dbReference>
<gene>
    <name evidence="1" type="ORF">ACFFN1_07995</name>
</gene>
<organism evidence="1 2">
    <name type="scientific">Brevibacterium otitidis</name>
    <dbReference type="NCBI Taxonomy" id="53364"/>
    <lineage>
        <taxon>Bacteria</taxon>
        <taxon>Bacillati</taxon>
        <taxon>Actinomycetota</taxon>
        <taxon>Actinomycetes</taxon>
        <taxon>Micrococcales</taxon>
        <taxon>Brevibacteriaceae</taxon>
        <taxon>Brevibacterium</taxon>
    </lineage>
</organism>
<evidence type="ECO:0000313" key="1">
    <source>
        <dbReference type="EMBL" id="MFB9776344.1"/>
    </source>
</evidence>
<proteinExistence type="predicted"/>
<evidence type="ECO:0008006" key="3">
    <source>
        <dbReference type="Google" id="ProtNLM"/>
    </source>
</evidence>
<comment type="caution">
    <text evidence="1">The sequence shown here is derived from an EMBL/GenBank/DDBJ whole genome shotgun (WGS) entry which is preliminary data.</text>
</comment>
<dbReference type="RefSeq" id="WP_376840157.1">
    <property type="nucleotide sequence ID" value="NZ_JBHMAU010000052.1"/>
</dbReference>
<sequence length="341" mass="37139">MADPSAYDLVQDARLDAHEALITPQPRQRPAAQYSFPIVGQDISDDEFMQMMIATPSGIADEGGQPFWLRQLDDATRTAQLTVSKTTGDGKAAIAGFFYRLLQDVTISLPMPATSTRYHVCLTYDPLGHSRPEGPISVQTYVGVPPTSGGRRHIVLWIVPCEPSQLLSDVKPIQVRPKAAPQLTVDTAEQLPSPQSVLWGTTCIITYGHEAGAIYQADGDNPDGRPQRWDNVTSPPWKPIALTNDYTAAVPVQYRISRGYIEMRGLVRRKNGDFSTGSSSRIGWIAGVNLPDVNISIGANAGRNALLTTAMGSSVRDNLVVHTPNPGTRWVSLDNIRIPLT</sequence>
<reference evidence="1 2" key="1">
    <citation type="submission" date="2024-09" db="EMBL/GenBank/DDBJ databases">
        <authorList>
            <person name="Sun Q."/>
            <person name="Mori K."/>
        </authorList>
    </citation>
    <scope>NUCLEOTIDE SEQUENCE [LARGE SCALE GENOMIC DNA]</scope>
    <source>
        <strain evidence="1 2">JCM 11683</strain>
    </source>
</reference>
<keyword evidence="2" id="KW-1185">Reference proteome</keyword>
<name>A0ABV5X308_9MICO</name>
<protein>
    <recommendedName>
        <fullName evidence="3">Minor tail protein</fullName>
    </recommendedName>
</protein>
<evidence type="ECO:0000313" key="2">
    <source>
        <dbReference type="Proteomes" id="UP001589707"/>
    </source>
</evidence>
<accession>A0ABV5X308</accession>
<dbReference type="EMBL" id="JBHMAU010000052">
    <property type="protein sequence ID" value="MFB9776344.1"/>
    <property type="molecule type" value="Genomic_DNA"/>
</dbReference>